<dbReference type="InterPro" id="IPR017853">
    <property type="entry name" value="GH"/>
</dbReference>
<organism evidence="10 11">
    <name type="scientific">Clostridium puniceum</name>
    <dbReference type="NCBI Taxonomy" id="29367"/>
    <lineage>
        <taxon>Bacteria</taxon>
        <taxon>Bacillati</taxon>
        <taxon>Bacillota</taxon>
        <taxon>Clostridia</taxon>
        <taxon>Eubacteriales</taxon>
        <taxon>Clostridiaceae</taxon>
        <taxon>Clostridium</taxon>
    </lineage>
</organism>
<sequence>MAIIYDNVTKTFHLKTKRTSYILKVLKGNHLSNLYWGKKIRSNNLDYLVRKHLLSSFLTDTDNKGTIQLESITQEYPGYGSTDLRSPAIELQFQDGSTATDFRYDGYQIYKGKLPLNGLPSTYVENDQEAETLEIYLRDELKNVKLILIYNVFQEFDTITKSVKIINESEDDVNILRALSSNVDFEEEDFDFIHLSGSWARERHIVRTSLRPGMQSIESRRGASSHAQNPFMVLARKGSNEQNGDVYGFSLVYSGNFLAGVEVDMYSKSRAQIGINPFDFKWLLEKGEEFQTPEAVLVYSQYGLTGMSQIYNNLYGKRLCRGEYRDKARPILINNWEATYFDFNETNIKEIAKEASKLGIELFVLDDGWFGKRDDDTTSLGDWFVNEEKIKGGLGKLSKEINDMGLKFGLWFEPEMISPNSELYRKHPDWCIHIPGRNRSTAREQLILDLSRKEVCDYVIESVSNVLENASVSYVKWDMNRNMSEIGSLGLPPKRQRETAHRYMLGLYRILEEITTRFKDVLFESCSGGGGRFDPGMLYYMPQTWTSDDTDAIERLKIQFGTSLVYPSVSMGCHVSAVPNHQVARITPINTRGVVAMAGNFGYEFDITKLTEEEKNAIKNQVKLYKEIRETIQFGDTFRLLSPFESNEVAWMNISKDKCEIVVSYVKQYAEPNKWNKPLKLTGLEDDAEYEIVDENMILGGDELMNIGLIIPELKGDYASKQWVLRKYTHI</sequence>
<feature type="domain" description="Glycosyl hydrolase family 36 C-terminal" evidence="8">
    <location>
        <begin position="649"/>
        <end position="725"/>
    </location>
</feature>
<dbReference type="OrthoDB" id="9758822at2"/>
<feature type="binding site" evidence="7">
    <location>
        <position position="199"/>
    </location>
    <ligand>
        <name>substrate</name>
    </ligand>
</feature>
<dbReference type="InterPro" id="IPR000111">
    <property type="entry name" value="Glyco_hydro_27/36_CS"/>
</dbReference>
<feature type="binding site" evidence="7">
    <location>
        <position position="548"/>
    </location>
    <ligand>
        <name>substrate</name>
    </ligand>
</feature>
<evidence type="ECO:0000256" key="4">
    <source>
        <dbReference type="ARBA" id="ARBA00023295"/>
    </source>
</evidence>
<dbReference type="InterPro" id="IPR002252">
    <property type="entry name" value="Glyco_hydro_36"/>
</dbReference>
<accession>A0A1S8T7J7</accession>
<dbReference type="Pfam" id="PF16875">
    <property type="entry name" value="Glyco_hydro_36N"/>
    <property type="match status" value="1"/>
</dbReference>
<keyword evidence="4 5" id="KW-0326">Glycosidase</keyword>
<feature type="active site" description="Nucleophile" evidence="6">
    <location>
        <position position="478"/>
    </location>
</feature>
<dbReference type="Proteomes" id="UP000190890">
    <property type="component" value="Unassembled WGS sequence"/>
</dbReference>
<evidence type="ECO:0000259" key="9">
    <source>
        <dbReference type="Pfam" id="PF16875"/>
    </source>
</evidence>
<dbReference type="GO" id="GO:0004557">
    <property type="term" value="F:alpha-galactosidase activity"/>
    <property type="evidence" value="ECO:0007669"/>
    <property type="project" value="UniProtKB-UniRule"/>
</dbReference>
<evidence type="ECO:0000256" key="7">
    <source>
        <dbReference type="PIRSR" id="PIRSR005536-2"/>
    </source>
</evidence>
<evidence type="ECO:0000313" key="11">
    <source>
        <dbReference type="Proteomes" id="UP000190890"/>
    </source>
</evidence>
<dbReference type="Pfam" id="PF16874">
    <property type="entry name" value="Glyco_hydro_36C"/>
    <property type="match status" value="1"/>
</dbReference>
<comment type="catalytic activity">
    <reaction evidence="1 5">
        <text>Hydrolysis of terminal, non-reducing alpha-D-galactose residues in alpha-D-galactosides, including galactose oligosaccharides, galactomannans and galactolipids.</text>
        <dbReference type="EC" id="3.2.1.22"/>
    </reaction>
</comment>
<dbReference type="AlphaFoldDB" id="A0A1S8T7J7"/>
<dbReference type="CDD" id="cd14791">
    <property type="entry name" value="GH36"/>
    <property type="match status" value="1"/>
</dbReference>
<dbReference type="PANTHER" id="PTHR43053">
    <property type="entry name" value="GLYCOSIDASE FAMILY 31"/>
    <property type="match status" value="1"/>
</dbReference>
<feature type="binding site" evidence="7">
    <location>
        <begin position="366"/>
        <end position="367"/>
    </location>
    <ligand>
        <name>substrate</name>
    </ligand>
</feature>
<evidence type="ECO:0000259" key="8">
    <source>
        <dbReference type="Pfam" id="PF16874"/>
    </source>
</evidence>
<gene>
    <name evidence="10" type="primary">rafA_4</name>
    <name evidence="10" type="ORF">CLPUN_44900</name>
</gene>
<dbReference type="PIRSF" id="PIRSF005536">
    <property type="entry name" value="Agal"/>
    <property type="match status" value="1"/>
</dbReference>
<keyword evidence="11" id="KW-1185">Reference proteome</keyword>
<dbReference type="GO" id="GO:0016052">
    <property type="term" value="P:carbohydrate catabolic process"/>
    <property type="evidence" value="ECO:0007669"/>
    <property type="project" value="InterPro"/>
</dbReference>
<dbReference type="InterPro" id="IPR050985">
    <property type="entry name" value="Alpha-glycosidase_related"/>
</dbReference>
<feature type="binding site" evidence="7">
    <location>
        <position position="443"/>
    </location>
    <ligand>
        <name>substrate</name>
    </ligand>
</feature>
<dbReference type="PANTHER" id="PTHR43053:SF3">
    <property type="entry name" value="ALPHA-GALACTOSIDASE C-RELATED"/>
    <property type="match status" value="1"/>
</dbReference>
<comment type="similarity">
    <text evidence="5">Belongs to the glycosyl hydrolase.</text>
</comment>
<dbReference type="InterPro" id="IPR031705">
    <property type="entry name" value="Glyco_hydro_36_C"/>
</dbReference>
<evidence type="ECO:0000256" key="5">
    <source>
        <dbReference type="PIRNR" id="PIRNR005536"/>
    </source>
</evidence>
<dbReference type="InterPro" id="IPR038417">
    <property type="entry name" value="Alpga-gal_N_sf"/>
</dbReference>
<dbReference type="EC" id="3.2.1.22" evidence="2 5"/>
<dbReference type="EMBL" id="LZZM01000213">
    <property type="protein sequence ID" value="OOM73594.1"/>
    <property type="molecule type" value="Genomic_DNA"/>
</dbReference>
<dbReference type="RefSeq" id="WP_077849415.1">
    <property type="nucleotide sequence ID" value="NZ_LZZM01000213.1"/>
</dbReference>
<dbReference type="STRING" id="29367.CLPUN_44900"/>
<dbReference type="InterPro" id="IPR013780">
    <property type="entry name" value="Glyco_hydro_b"/>
</dbReference>
<dbReference type="Gene3D" id="2.70.98.60">
    <property type="entry name" value="alpha-galactosidase from lactobacil brevis"/>
    <property type="match status" value="1"/>
</dbReference>
<evidence type="ECO:0000313" key="10">
    <source>
        <dbReference type="EMBL" id="OOM73594.1"/>
    </source>
</evidence>
<feature type="binding site" evidence="7">
    <location>
        <position position="526"/>
    </location>
    <ligand>
        <name>substrate</name>
    </ligand>
</feature>
<evidence type="ECO:0000256" key="3">
    <source>
        <dbReference type="ARBA" id="ARBA00022801"/>
    </source>
</evidence>
<dbReference type="SUPFAM" id="SSF51445">
    <property type="entry name" value="(Trans)glycosidases"/>
    <property type="match status" value="1"/>
</dbReference>
<comment type="caution">
    <text evidence="10">The sequence shown here is derived from an EMBL/GenBank/DDBJ whole genome shotgun (WGS) entry which is preliminary data.</text>
</comment>
<dbReference type="InterPro" id="IPR031704">
    <property type="entry name" value="Glyco_hydro_36_N"/>
</dbReference>
<dbReference type="Gene3D" id="3.20.20.70">
    <property type="entry name" value="Aldolase class I"/>
    <property type="match status" value="1"/>
</dbReference>
<dbReference type="FunFam" id="3.20.20.70:FF:000118">
    <property type="entry name" value="Alpha-galactosidase"/>
    <property type="match status" value="1"/>
</dbReference>
<dbReference type="InterPro" id="IPR013785">
    <property type="entry name" value="Aldolase_TIM"/>
</dbReference>
<evidence type="ECO:0000256" key="2">
    <source>
        <dbReference type="ARBA" id="ARBA00012755"/>
    </source>
</evidence>
<dbReference type="Pfam" id="PF02065">
    <property type="entry name" value="Melibiase"/>
    <property type="match status" value="1"/>
</dbReference>
<feature type="binding site" evidence="7">
    <location>
        <begin position="476"/>
        <end position="480"/>
    </location>
    <ligand>
        <name>substrate</name>
    </ligand>
</feature>
<evidence type="ECO:0000256" key="6">
    <source>
        <dbReference type="PIRSR" id="PIRSR005536-1"/>
    </source>
</evidence>
<feature type="domain" description="Glycosyl hydrolase family 36 N-terminal" evidence="9">
    <location>
        <begin position="29"/>
        <end position="285"/>
    </location>
</feature>
<name>A0A1S8T7J7_9CLOT</name>
<dbReference type="PROSITE" id="PS00512">
    <property type="entry name" value="ALPHA_GALACTOSIDASE"/>
    <property type="match status" value="1"/>
</dbReference>
<keyword evidence="3 5" id="KW-0378">Hydrolase</keyword>
<evidence type="ECO:0000256" key="1">
    <source>
        <dbReference type="ARBA" id="ARBA00001255"/>
    </source>
</evidence>
<proteinExistence type="inferred from homology"/>
<reference evidence="10 11" key="1">
    <citation type="submission" date="2016-05" db="EMBL/GenBank/DDBJ databases">
        <title>Microbial solvent formation.</title>
        <authorList>
            <person name="Poehlein A."/>
            <person name="Montoya Solano J.D."/>
            <person name="Flitsch S."/>
            <person name="Krabben P."/>
            <person name="Duerre P."/>
            <person name="Daniel R."/>
        </authorList>
    </citation>
    <scope>NUCLEOTIDE SEQUENCE [LARGE SCALE GENOMIC DNA]</scope>
    <source>
        <strain evidence="10 11">DSM 2619</strain>
    </source>
</reference>
<dbReference type="PRINTS" id="PR00743">
    <property type="entry name" value="GLHYDRLASE36"/>
</dbReference>
<feature type="active site" description="Proton donor" evidence="6">
    <location>
        <position position="548"/>
    </location>
</feature>
<dbReference type="Gene3D" id="2.60.40.1180">
    <property type="entry name" value="Golgi alpha-mannosidase II"/>
    <property type="match status" value="1"/>
</dbReference>
<protein>
    <recommendedName>
        <fullName evidence="2 5">Alpha-galactosidase</fullName>
        <ecNumber evidence="2 5">3.2.1.22</ecNumber>
    </recommendedName>
</protein>